<dbReference type="Pfam" id="PF03062">
    <property type="entry name" value="MBOAT"/>
    <property type="match status" value="1"/>
</dbReference>
<keyword evidence="10" id="KW-1185">Reference proteome</keyword>
<sequence>MGYTGENVGEPLDTVSHMVTNLPTEQRIFLTGQLLSLLLAFLFRWYLPPSTCGTSQRHFVAFLLGICLSFYCFGWLAFFVIGEVVIGYILLLIADPRKVQVYTLLMSMGYLTVFHIRRYSYPTDEELDLTVPLMMLTQKISKVAFEYHDGIGRTEKSLSPSQRRLAIQFRPSLLTYLSYTLGFLGLLAGPVCSLNDYQMFIQGSEKCKNPGATVYKKLCLCSVLLAAHLSLSDRFLLSYDPQRSVAVTFFYLYLAGATRRPKYYFAWTMADAINNAAGFGFNGITEDGTEKWDLLSNLNIVKIETATSFKMFIDNWNIQTSIWLKEVCYDRSPFNPVISTFILSAVWHGVHPGYYLTFLTGIPITLAARRVRNNIRPLFQGTAMSQAVYDVATWFCTQVVMSYTVAPFLLLELGQSLQLYRSLGFCFHILPLLVILLLPKNKKSNSIGESVNNPTCDRNYNHLKKQS</sequence>
<reference evidence="9" key="2">
    <citation type="submission" date="2025-09" db="UniProtKB">
        <authorList>
            <consortium name="Ensembl"/>
        </authorList>
    </citation>
    <scope>IDENTIFICATION</scope>
</reference>
<evidence type="ECO:0000256" key="1">
    <source>
        <dbReference type="ARBA" id="ARBA00004477"/>
    </source>
</evidence>
<dbReference type="PANTHER" id="PTHR13906:SF24">
    <property type="entry name" value="MEMBRANE-BOUND O-ACYLTRANSFERASE DOMAIN-CONTAINING PROTEIN 2-LIKE"/>
    <property type="match status" value="1"/>
</dbReference>
<feature type="transmembrane region" description="Helical" evidence="8">
    <location>
        <begin position="59"/>
        <end position="92"/>
    </location>
</feature>
<protein>
    <submittedName>
        <fullName evidence="9">Uncharacterized protein</fullName>
    </submittedName>
</protein>
<evidence type="ECO:0000313" key="10">
    <source>
        <dbReference type="Proteomes" id="UP000694569"/>
    </source>
</evidence>
<dbReference type="GO" id="GO:0016746">
    <property type="term" value="F:acyltransferase activity"/>
    <property type="evidence" value="ECO:0007669"/>
    <property type="project" value="UniProtKB-KW"/>
</dbReference>
<evidence type="ECO:0000256" key="6">
    <source>
        <dbReference type="ARBA" id="ARBA00023136"/>
    </source>
</evidence>
<comment type="subcellular location">
    <subcellularLocation>
        <location evidence="1">Endoplasmic reticulum membrane</location>
        <topology evidence="1">Multi-pass membrane protein</topology>
    </subcellularLocation>
</comment>
<feature type="transmembrane region" description="Helical" evidence="8">
    <location>
        <begin position="391"/>
        <end position="411"/>
    </location>
</feature>
<accession>A0A8C5LYK1</accession>
<keyword evidence="5 8" id="KW-1133">Transmembrane helix</keyword>
<keyword evidence="4" id="KW-0256">Endoplasmic reticulum</keyword>
<evidence type="ECO:0000256" key="7">
    <source>
        <dbReference type="ARBA" id="ARBA00023315"/>
    </source>
</evidence>
<reference evidence="9" key="1">
    <citation type="submission" date="2025-08" db="UniProtKB">
        <authorList>
            <consortium name="Ensembl"/>
        </authorList>
    </citation>
    <scope>IDENTIFICATION</scope>
</reference>
<dbReference type="AlphaFoldDB" id="A0A8C5LYK1"/>
<dbReference type="GO" id="GO:0005789">
    <property type="term" value="C:endoplasmic reticulum membrane"/>
    <property type="evidence" value="ECO:0007669"/>
    <property type="project" value="UniProtKB-SubCell"/>
</dbReference>
<evidence type="ECO:0000313" key="9">
    <source>
        <dbReference type="Ensembl" id="ENSLLEP00000004379.1"/>
    </source>
</evidence>
<dbReference type="PANTHER" id="PTHR13906">
    <property type="entry name" value="PORCUPINE"/>
    <property type="match status" value="1"/>
</dbReference>
<proteinExistence type="predicted"/>
<dbReference type="Proteomes" id="UP000694569">
    <property type="component" value="Unplaced"/>
</dbReference>
<evidence type="ECO:0000256" key="2">
    <source>
        <dbReference type="ARBA" id="ARBA00022679"/>
    </source>
</evidence>
<feature type="transmembrane region" description="Helical" evidence="8">
    <location>
        <begin position="353"/>
        <end position="371"/>
    </location>
</feature>
<feature type="transmembrane region" description="Helical" evidence="8">
    <location>
        <begin position="173"/>
        <end position="194"/>
    </location>
</feature>
<evidence type="ECO:0000256" key="4">
    <source>
        <dbReference type="ARBA" id="ARBA00022824"/>
    </source>
</evidence>
<organism evidence="9 10">
    <name type="scientific">Leptobrachium leishanense</name>
    <name type="common">Leishan spiny toad</name>
    <dbReference type="NCBI Taxonomy" id="445787"/>
    <lineage>
        <taxon>Eukaryota</taxon>
        <taxon>Metazoa</taxon>
        <taxon>Chordata</taxon>
        <taxon>Craniata</taxon>
        <taxon>Vertebrata</taxon>
        <taxon>Euteleostomi</taxon>
        <taxon>Amphibia</taxon>
        <taxon>Batrachia</taxon>
        <taxon>Anura</taxon>
        <taxon>Pelobatoidea</taxon>
        <taxon>Megophryidae</taxon>
        <taxon>Leptobrachium</taxon>
    </lineage>
</organism>
<keyword evidence="6 8" id="KW-0472">Membrane</keyword>
<evidence type="ECO:0000256" key="5">
    <source>
        <dbReference type="ARBA" id="ARBA00022989"/>
    </source>
</evidence>
<evidence type="ECO:0000256" key="3">
    <source>
        <dbReference type="ARBA" id="ARBA00022692"/>
    </source>
</evidence>
<dbReference type="Ensembl" id="ENSLLET00000004579.1">
    <property type="protein sequence ID" value="ENSLLEP00000004379.1"/>
    <property type="gene ID" value="ENSLLEG00000002822.1"/>
</dbReference>
<feature type="transmembrane region" description="Helical" evidence="8">
    <location>
        <begin position="417"/>
        <end position="438"/>
    </location>
</feature>
<dbReference type="GeneTree" id="ENSGT01030000234564"/>
<keyword evidence="7" id="KW-0012">Acyltransferase</keyword>
<feature type="transmembrane region" description="Helical" evidence="8">
    <location>
        <begin position="99"/>
        <end position="116"/>
    </location>
</feature>
<name>A0A8C5LYK1_9ANUR</name>
<dbReference type="InterPro" id="IPR004299">
    <property type="entry name" value="MBOAT_fam"/>
</dbReference>
<evidence type="ECO:0000256" key="8">
    <source>
        <dbReference type="SAM" id="Phobius"/>
    </source>
</evidence>
<feature type="transmembrane region" description="Helical" evidence="8">
    <location>
        <begin position="28"/>
        <end position="47"/>
    </location>
</feature>
<dbReference type="InterPro" id="IPR049941">
    <property type="entry name" value="LPLAT_7/PORCN-like"/>
</dbReference>
<keyword evidence="2" id="KW-0808">Transferase</keyword>
<keyword evidence="3 8" id="KW-0812">Transmembrane</keyword>
<dbReference type="GO" id="GO:0030258">
    <property type="term" value="P:lipid modification"/>
    <property type="evidence" value="ECO:0007669"/>
    <property type="project" value="TreeGrafter"/>
</dbReference>
<dbReference type="OrthoDB" id="286734at2759"/>